<feature type="domain" description="Vitamin K epoxide reductase" evidence="11">
    <location>
        <begin position="1"/>
        <end position="135"/>
    </location>
</feature>
<feature type="transmembrane region" description="Helical" evidence="10">
    <location>
        <begin position="158"/>
        <end position="181"/>
    </location>
</feature>
<reference evidence="12 13" key="1">
    <citation type="submission" date="2019-01" db="EMBL/GenBank/DDBJ databases">
        <title>Genome sequencing of strain FW10M-9.</title>
        <authorList>
            <person name="Heo J."/>
            <person name="Kim S.-J."/>
            <person name="Kim J.-S."/>
            <person name="Hong S.-B."/>
            <person name="Kwon S.-W."/>
        </authorList>
    </citation>
    <scope>NUCLEOTIDE SEQUENCE [LARGE SCALE GENOMIC DNA]</scope>
    <source>
        <strain evidence="12 13">FW10M-9</strain>
    </source>
</reference>
<accession>A0A4P6FDU0</accession>
<dbReference type="KEGG" id="xya:ET471_09590"/>
<name>A0A4P6FDU0_9MICO</name>
<comment type="subcellular location">
    <subcellularLocation>
        <location evidence="1">Membrane</location>
        <topology evidence="1">Multi-pass membrane protein</topology>
    </subcellularLocation>
</comment>
<proteinExistence type="inferred from homology"/>
<keyword evidence="9" id="KW-0676">Redox-active center</keyword>
<evidence type="ECO:0000256" key="6">
    <source>
        <dbReference type="ARBA" id="ARBA00023002"/>
    </source>
</evidence>
<evidence type="ECO:0000256" key="3">
    <source>
        <dbReference type="ARBA" id="ARBA00022692"/>
    </source>
</evidence>
<keyword evidence="6" id="KW-0560">Oxidoreductase</keyword>
<organism evidence="12 13">
    <name type="scientific">Xylanimonas protaetiae</name>
    <dbReference type="NCBI Taxonomy" id="2509457"/>
    <lineage>
        <taxon>Bacteria</taxon>
        <taxon>Bacillati</taxon>
        <taxon>Actinomycetota</taxon>
        <taxon>Actinomycetes</taxon>
        <taxon>Micrococcales</taxon>
        <taxon>Promicromonosporaceae</taxon>
        <taxon>Xylanimonas</taxon>
    </lineage>
</organism>
<keyword evidence="8" id="KW-1015">Disulfide bond</keyword>
<dbReference type="InterPro" id="IPR038354">
    <property type="entry name" value="VKOR_sf"/>
</dbReference>
<dbReference type="CDD" id="cd12922">
    <property type="entry name" value="VKOR_5"/>
    <property type="match status" value="1"/>
</dbReference>
<keyword evidence="5 10" id="KW-1133">Transmembrane helix</keyword>
<evidence type="ECO:0000256" key="4">
    <source>
        <dbReference type="ARBA" id="ARBA00022719"/>
    </source>
</evidence>
<protein>
    <submittedName>
        <fullName evidence="12">Vitamin K epoxide reductase family protein</fullName>
    </submittedName>
</protein>
<dbReference type="Proteomes" id="UP000292118">
    <property type="component" value="Chromosome"/>
</dbReference>
<keyword evidence="13" id="KW-1185">Reference proteome</keyword>
<evidence type="ECO:0000256" key="8">
    <source>
        <dbReference type="ARBA" id="ARBA00023157"/>
    </source>
</evidence>
<dbReference type="GO" id="GO:0048038">
    <property type="term" value="F:quinone binding"/>
    <property type="evidence" value="ECO:0007669"/>
    <property type="project" value="UniProtKB-KW"/>
</dbReference>
<comment type="similarity">
    <text evidence="2">Belongs to the VKOR family.</text>
</comment>
<feature type="transmembrane region" description="Helical" evidence="10">
    <location>
        <begin position="57"/>
        <end position="76"/>
    </location>
</feature>
<evidence type="ECO:0000313" key="12">
    <source>
        <dbReference type="EMBL" id="QAY71817.1"/>
    </source>
</evidence>
<keyword evidence="7 10" id="KW-0472">Membrane</keyword>
<evidence type="ECO:0000259" key="11">
    <source>
        <dbReference type="SMART" id="SM00756"/>
    </source>
</evidence>
<dbReference type="SMART" id="SM00756">
    <property type="entry name" value="VKc"/>
    <property type="match status" value="1"/>
</dbReference>
<keyword evidence="3 10" id="KW-0812">Transmembrane</keyword>
<dbReference type="Gene3D" id="1.20.1440.130">
    <property type="entry name" value="VKOR domain"/>
    <property type="match status" value="1"/>
</dbReference>
<evidence type="ECO:0000256" key="10">
    <source>
        <dbReference type="SAM" id="Phobius"/>
    </source>
</evidence>
<evidence type="ECO:0000256" key="9">
    <source>
        <dbReference type="ARBA" id="ARBA00023284"/>
    </source>
</evidence>
<dbReference type="OrthoDB" id="9783799at2"/>
<evidence type="ECO:0000256" key="2">
    <source>
        <dbReference type="ARBA" id="ARBA00006214"/>
    </source>
</evidence>
<dbReference type="InterPro" id="IPR012932">
    <property type="entry name" value="VKOR"/>
</dbReference>
<dbReference type="GO" id="GO:0016020">
    <property type="term" value="C:membrane"/>
    <property type="evidence" value="ECO:0007669"/>
    <property type="project" value="UniProtKB-SubCell"/>
</dbReference>
<gene>
    <name evidence="12" type="ORF">ET471_09590</name>
</gene>
<feature type="transmembrane region" description="Helical" evidence="10">
    <location>
        <begin position="110"/>
        <end position="137"/>
    </location>
</feature>
<keyword evidence="4" id="KW-0874">Quinone</keyword>
<dbReference type="AlphaFoldDB" id="A0A4P6FDU0"/>
<feature type="transmembrane region" description="Helical" evidence="10">
    <location>
        <begin position="83"/>
        <end position="104"/>
    </location>
</feature>
<sequence length="185" mass="20118">MLVGALASLVAAFVLSVDAIRLAEDPTLALSCDFGAVFSCSKVALTWQASLFGFPNAFLGIAAESVVITVAVLGLAGMRFPRWFMIAAQTIYLFGFVFAYWLFFEAVFTIGFLCVWCLTVQLATTVVFFSMLHLNILDDNLRWPPRLQRFAMSVVRSGGLGFILAAWLVATVAVVVLKYGANLLG</sequence>
<evidence type="ECO:0000256" key="5">
    <source>
        <dbReference type="ARBA" id="ARBA00022989"/>
    </source>
</evidence>
<dbReference type="InterPro" id="IPR041714">
    <property type="entry name" value="VKOR_Actinobacteria"/>
</dbReference>
<evidence type="ECO:0000256" key="7">
    <source>
        <dbReference type="ARBA" id="ARBA00023136"/>
    </source>
</evidence>
<dbReference type="EMBL" id="CP035493">
    <property type="protein sequence ID" value="QAY71817.1"/>
    <property type="molecule type" value="Genomic_DNA"/>
</dbReference>
<dbReference type="Pfam" id="PF07884">
    <property type="entry name" value="VKOR"/>
    <property type="match status" value="1"/>
</dbReference>
<evidence type="ECO:0000256" key="1">
    <source>
        <dbReference type="ARBA" id="ARBA00004141"/>
    </source>
</evidence>
<dbReference type="GO" id="GO:0016491">
    <property type="term" value="F:oxidoreductase activity"/>
    <property type="evidence" value="ECO:0007669"/>
    <property type="project" value="UniProtKB-KW"/>
</dbReference>
<evidence type="ECO:0000313" key="13">
    <source>
        <dbReference type="Proteomes" id="UP000292118"/>
    </source>
</evidence>